<evidence type="ECO:0000313" key="1">
    <source>
        <dbReference type="EMBL" id="KAJ9082199.1"/>
    </source>
</evidence>
<reference evidence="1" key="1">
    <citation type="submission" date="2022-04" db="EMBL/GenBank/DDBJ databases">
        <title>Genome of the entomopathogenic fungus Entomophthora muscae.</title>
        <authorList>
            <person name="Elya C."/>
            <person name="Lovett B.R."/>
            <person name="Lee E."/>
            <person name="Macias A.M."/>
            <person name="Hajek A.E."/>
            <person name="De Bivort B.L."/>
            <person name="Kasson M.T."/>
            <person name="De Fine Licht H.H."/>
            <person name="Stajich J.E."/>
        </authorList>
    </citation>
    <scope>NUCLEOTIDE SEQUENCE</scope>
    <source>
        <strain evidence="1">Berkeley</strain>
    </source>
</reference>
<sequence length="348" mass="38790">MKLSLVLGAYSGVYALQASTLESQGIIDGPANYIKNLVANGNKEKLAMLLKYKNKVPLVKLKDPSNFKPPERSLLLKGLEFSYMPMCSKASMLQNACICDSAYDSIEYANNLEYKASSLIAYHSPTRLLVVSYKYTSSARNWLTNLDYILTDMEGAPSDVKVHRGMYHHYMSIHNETMSKAAKILATRDVKGVFVTGYSLGGSLAIISTPYWAKFKETNNVPVDVVSYSGARPGNMQAKLYFESQGINIVRYTNKKDVVPSLPPRFAGYVHTGLEIHEHSVSTFKTELMVCSQEFDEDPQCAYGESGRKSATLHYMPFNNLLLLPPSAAKARSPNFPFQSTLSEKLFY</sequence>
<evidence type="ECO:0000313" key="2">
    <source>
        <dbReference type="Proteomes" id="UP001165960"/>
    </source>
</evidence>
<proteinExistence type="predicted"/>
<comment type="caution">
    <text evidence="1">The sequence shown here is derived from an EMBL/GenBank/DDBJ whole genome shotgun (WGS) entry which is preliminary data.</text>
</comment>
<name>A0ACC2U5X5_9FUNG</name>
<organism evidence="1 2">
    <name type="scientific">Entomophthora muscae</name>
    <dbReference type="NCBI Taxonomy" id="34485"/>
    <lineage>
        <taxon>Eukaryota</taxon>
        <taxon>Fungi</taxon>
        <taxon>Fungi incertae sedis</taxon>
        <taxon>Zoopagomycota</taxon>
        <taxon>Entomophthoromycotina</taxon>
        <taxon>Entomophthoromycetes</taxon>
        <taxon>Entomophthorales</taxon>
        <taxon>Entomophthoraceae</taxon>
        <taxon>Entomophthora</taxon>
    </lineage>
</organism>
<dbReference type="EMBL" id="QTSX02001439">
    <property type="protein sequence ID" value="KAJ9082199.1"/>
    <property type="molecule type" value="Genomic_DNA"/>
</dbReference>
<keyword evidence="2" id="KW-1185">Reference proteome</keyword>
<gene>
    <name evidence="1" type="ORF">DSO57_1006644</name>
</gene>
<dbReference type="Proteomes" id="UP001165960">
    <property type="component" value="Unassembled WGS sequence"/>
</dbReference>
<accession>A0ACC2U5X5</accession>
<protein>
    <submittedName>
        <fullName evidence="1">Uncharacterized protein</fullName>
    </submittedName>
</protein>